<name>A0A402AYI3_9CHLR</name>
<dbReference type="RefSeq" id="WP_161978003.1">
    <property type="nucleotide sequence ID" value="NZ_BIFS01000002.1"/>
</dbReference>
<dbReference type="Proteomes" id="UP000287188">
    <property type="component" value="Unassembled WGS sequence"/>
</dbReference>
<sequence length="52" mass="5782">MDLKRYGWDPARDLSAEELQQILAAAESQPVEPNARTLNLLQTDPASPFKDA</sequence>
<dbReference type="EMBL" id="BIFS01000002">
    <property type="protein sequence ID" value="GCE24144.1"/>
    <property type="molecule type" value="Genomic_DNA"/>
</dbReference>
<dbReference type="AlphaFoldDB" id="A0A402AYI3"/>
<reference evidence="2" key="1">
    <citation type="submission" date="2018-12" db="EMBL/GenBank/DDBJ databases">
        <title>Tengunoibacter tsumagoiensis gen. nov., sp. nov., Dictyobacter kobayashii sp. nov., D. alpinus sp. nov., and D. joshuensis sp. nov. and description of Dictyobacteraceae fam. nov. within the order Ktedonobacterales isolated from Tengu-no-mugimeshi.</title>
        <authorList>
            <person name="Wang C.M."/>
            <person name="Zheng Y."/>
            <person name="Sakai Y."/>
            <person name="Toyoda A."/>
            <person name="Minakuchi Y."/>
            <person name="Abe K."/>
            <person name="Yokota A."/>
            <person name="Yabe S."/>
        </authorList>
    </citation>
    <scope>NUCLEOTIDE SEQUENCE [LARGE SCALE GENOMIC DNA]</scope>
    <source>
        <strain evidence="2">Uno11</strain>
    </source>
</reference>
<organism evidence="1 2">
    <name type="scientific">Dictyobacter kobayashii</name>
    <dbReference type="NCBI Taxonomy" id="2014872"/>
    <lineage>
        <taxon>Bacteria</taxon>
        <taxon>Bacillati</taxon>
        <taxon>Chloroflexota</taxon>
        <taxon>Ktedonobacteria</taxon>
        <taxon>Ktedonobacterales</taxon>
        <taxon>Dictyobacteraceae</taxon>
        <taxon>Dictyobacter</taxon>
    </lineage>
</organism>
<evidence type="ECO:0000313" key="1">
    <source>
        <dbReference type="EMBL" id="GCE24144.1"/>
    </source>
</evidence>
<evidence type="ECO:0000313" key="2">
    <source>
        <dbReference type="Proteomes" id="UP000287188"/>
    </source>
</evidence>
<accession>A0A402AYI3</accession>
<comment type="caution">
    <text evidence="1">The sequence shown here is derived from an EMBL/GenBank/DDBJ whole genome shotgun (WGS) entry which is preliminary data.</text>
</comment>
<gene>
    <name evidence="1" type="ORF">KDK_79440</name>
</gene>
<protein>
    <submittedName>
        <fullName evidence="1">Uncharacterized protein</fullName>
    </submittedName>
</protein>
<proteinExistence type="predicted"/>
<keyword evidence="2" id="KW-1185">Reference proteome</keyword>